<dbReference type="InterPro" id="IPR002767">
    <property type="entry name" value="Thiamine_BP"/>
</dbReference>
<evidence type="ECO:0000313" key="3">
    <source>
        <dbReference type="EMBL" id="SNR72327.1"/>
    </source>
</evidence>
<dbReference type="InterPro" id="IPR051614">
    <property type="entry name" value="UPF0045_domain"/>
</dbReference>
<evidence type="ECO:0000313" key="4">
    <source>
        <dbReference type="Proteomes" id="UP000198384"/>
    </source>
</evidence>
<dbReference type="OrthoDB" id="5886358at2"/>
<evidence type="ECO:0000256" key="1">
    <source>
        <dbReference type="ARBA" id="ARBA00010272"/>
    </source>
</evidence>
<name>A0A238YMG6_9FLAO</name>
<keyword evidence="4" id="KW-1185">Reference proteome</keyword>
<dbReference type="RefSeq" id="WP_089382594.1">
    <property type="nucleotide sequence ID" value="NZ_FZNT01000010.1"/>
</dbReference>
<gene>
    <name evidence="3" type="ORF">SAMN06265371_11021</name>
</gene>
<dbReference type="SUPFAM" id="SSF89957">
    <property type="entry name" value="MTH1187/YkoF-like"/>
    <property type="match status" value="1"/>
</dbReference>
<dbReference type="EMBL" id="FZNT01000010">
    <property type="protein sequence ID" value="SNR72327.1"/>
    <property type="molecule type" value="Genomic_DNA"/>
</dbReference>
<dbReference type="Pfam" id="PF01910">
    <property type="entry name" value="Thiamine_BP"/>
    <property type="match status" value="1"/>
</dbReference>
<dbReference type="NCBIfam" id="TIGR00106">
    <property type="entry name" value="MTH1187 family thiamine-binding protein"/>
    <property type="match status" value="1"/>
</dbReference>
<dbReference type="Proteomes" id="UP000198384">
    <property type="component" value="Unassembled WGS sequence"/>
</dbReference>
<organism evidence="3 4">
    <name type="scientific">Lutibacter agarilyticus</name>
    <dbReference type="NCBI Taxonomy" id="1109740"/>
    <lineage>
        <taxon>Bacteria</taxon>
        <taxon>Pseudomonadati</taxon>
        <taxon>Bacteroidota</taxon>
        <taxon>Flavobacteriia</taxon>
        <taxon>Flavobacteriales</taxon>
        <taxon>Flavobacteriaceae</taxon>
        <taxon>Lutibacter</taxon>
    </lineage>
</organism>
<dbReference type="PANTHER" id="PTHR33777">
    <property type="entry name" value="UPF0045 PROTEIN ECM15"/>
    <property type="match status" value="1"/>
</dbReference>
<proteinExistence type="inferred from homology"/>
<accession>A0A238YMG6</accession>
<dbReference type="GO" id="GO:0005829">
    <property type="term" value="C:cytosol"/>
    <property type="evidence" value="ECO:0007669"/>
    <property type="project" value="TreeGrafter"/>
</dbReference>
<dbReference type="Gene3D" id="3.30.70.930">
    <property type="match status" value="1"/>
</dbReference>
<dbReference type="PANTHER" id="PTHR33777:SF1">
    <property type="entry name" value="UPF0045 PROTEIN ECM15"/>
    <property type="match status" value="1"/>
</dbReference>
<comment type="similarity">
    <text evidence="1">Belongs to the UPF0045 family.</text>
</comment>
<sequence length="103" mass="11552">MSVLLEFAMFPTDKGESVSPYVSKIIQMIRENGATYQLTPMGTIIETETMSEALAIVQQSYDLLEPDCDRVYASLKFDIRKGKSQCLTQKIISVENIIGKVNK</sequence>
<protein>
    <submittedName>
        <fullName evidence="3">Uncharacterized protein, MTH1187 family</fullName>
    </submittedName>
</protein>
<evidence type="ECO:0000259" key="2">
    <source>
        <dbReference type="Pfam" id="PF01910"/>
    </source>
</evidence>
<dbReference type="InterPro" id="IPR029756">
    <property type="entry name" value="MTH1187/YkoF-like"/>
</dbReference>
<feature type="domain" description="Thiamine-binding protein" evidence="2">
    <location>
        <begin position="6"/>
        <end position="95"/>
    </location>
</feature>
<reference evidence="3 4" key="1">
    <citation type="submission" date="2017-06" db="EMBL/GenBank/DDBJ databases">
        <authorList>
            <person name="Kim H.J."/>
            <person name="Triplett B.A."/>
        </authorList>
    </citation>
    <scope>NUCLEOTIDE SEQUENCE [LARGE SCALE GENOMIC DNA]</scope>
    <source>
        <strain evidence="3 4">DSM 29150</strain>
    </source>
</reference>
<dbReference type="AlphaFoldDB" id="A0A238YMG6"/>